<dbReference type="EMBL" id="AVOT02025621">
    <property type="protein sequence ID" value="MBW0517005.1"/>
    <property type="molecule type" value="Genomic_DNA"/>
</dbReference>
<dbReference type="AlphaFoldDB" id="A0A9Q3E6L8"/>
<gene>
    <name evidence="1" type="ORF">O181_056720</name>
</gene>
<evidence type="ECO:0000313" key="2">
    <source>
        <dbReference type="Proteomes" id="UP000765509"/>
    </source>
</evidence>
<dbReference type="OrthoDB" id="2507422at2759"/>
<keyword evidence="2" id="KW-1185">Reference proteome</keyword>
<evidence type="ECO:0000313" key="1">
    <source>
        <dbReference type="EMBL" id="MBW0517005.1"/>
    </source>
</evidence>
<organism evidence="1 2">
    <name type="scientific">Austropuccinia psidii MF-1</name>
    <dbReference type="NCBI Taxonomy" id="1389203"/>
    <lineage>
        <taxon>Eukaryota</taxon>
        <taxon>Fungi</taxon>
        <taxon>Dikarya</taxon>
        <taxon>Basidiomycota</taxon>
        <taxon>Pucciniomycotina</taxon>
        <taxon>Pucciniomycetes</taxon>
        <taxon>Pucciniales</taxon>
        <taxon>Sphaerophragmiaceae</taxon>
        <taxon>Austropuccinia</taxon>
    </lineage>
</organism>
<reference evidence="1" key="1">
    <citation type="submission" date="2021-03" db="EMBL/GenBank/DDBJ databases">
        <title>Draft genome sequence of rust myrtle Austropuccinia psidii MF-1, a brazilian biotype.</title>
        <authorList>
            <person name="Quecine M.C."/>
            <person name="Pachon D.M.R."/>
            <person name="Bonatelli M.L."/>
            <person name="Correr F.H."/>
            <person name="Franceschini L.M."/>
            <person name="Leite T.F."/>
            <person name="Margarido G.R.A."/>
            <person name="Almeida C.A."/>
            <person name="Ferrarezi J.A."/>
            <person name="Labate C.A."/>
        </authorList>
    </citation>
    <scope>NUCLEOTIDE SEQUENCE</scope>
    <source>
        <strain evidence="1">MF-1</strain>
    </source>
</reference>
<name>A0A9Q3E6L8_9BASI</name>
<proteinExistence type="predicted"/>
<dbReference type="Proteomes" id="UP000765509">
    <property type="component" value="Unassembled WGS sequence"/>
</dbReference>
<accession>A0A9Q3E6L8</accession>
<sequence>MAYINGTATKITVCIDNAQHPLIIESGAHCSKVARTYLDNNFPNWEKQLLPRKAKSFKSASGEMKSIGTIIKEIAIPHRKVNVRLNPEFVVLEDSLIQGFFLGTNYQRMYCIDTYNSKNRNITIGTNNGKKFALDIYQIPTHEPLEELPNEFREGQFSTTLTSKQKLS</sequence>
<protein>
    <submittedName>
        <fullName evidence="1">Uncharacterized protein</fullName>
    </submittedName>
</protein>
<comment type="caution">
    <text evidence="1">The sequence shown here is derived from an EMBL/GenBank/DDBJ whole genome shotgun (WGS) entry which is preliminary data.</text>
</comment>